<evidence type="ECO:0000313" key="7">
    <source>
        <dbReference type="Proteomes" id="UP000264541"/>
    </source>
</evidence>
<dbReference type="Pfam" id="PF00874">
    <property type="entry name" value="PRD"/>
    <property type="match status" value="2"/>
</dbReference>
<name>A0A372LPI0_9BACI</name>
<protein>
    <submittedName>
        <fullName evidence="6">Transcription antiterminator</fullName>
    </submittedName>
</protein>
<dbReference type="InterPro" id="IPR036390">
    <property type="entry name" value="WH_DNA-bd_sf"/>
</dbReference>
<dbReference type="GO" id="GO:0009401">
    <property type="term" value="P:phosphoenolpyruvate-dependent sugar phosphotransferase system"/>
    <property type="evidence" value="ECO:0007669"/>
    <property type="project" value="InterPro"/>
</dbReference>
<dbReference type="SUPFAM" id="SSF55804">
    <property type="entry name" value="Phoshotransferase/anion transport protein"/>
    <property type="match status" value="1"/>
</dbReference>
<dbReference type="InterPro" id="IPR002178">
    <property type="entry name" value="PTS_EIIA_type-2_dom"/>
</dbReference>
<dbReference type="GO" id="GO:0006355">
    <property type="term" value="P:regulation of DNA-templated transcription"/>
    <property type="evidence" value="ECO:0007669"/>
    <property type="project" value="InterPro"/>
</dbReference>
<dbReference type="InterPro" id="IPR016152">
    <property type="entry name" value="PTrfase/Anion_transptr"/>
</dbReference>
<dbReference type="OrthoDB" id="3175596at2"/>
<dbReference type="Pfam" id="PF08279">
    <property type="entry name" value="HTH_11"/>
    <property type="match status" value="1"/>
</dbReference>
<accession>A0A372LPI0</accession>
<dbReference type="Pfam" id="PF00359">
    <property type="entry name" value="PTS_EIIA_2"/>
    <property type="match status" value="1"/>
</dbReference>
<dbReference type="SUPFAM" id="SSF52794">
    <property type="entry name" value="PTS system IIB component-like"/>
    <property type="match status" value="1"/>
</dbReference>
<dbReference type="Gene3D" id="1.10.1790.10">
    <property type="entry name" value="PRD domain"/>
    <property type="match status" value="2"/>
</dbReference>
<feature type="domain" description="PRD" evidence="5">
    <location>
        <begin position="104"/>
        <end position="209"/>
    </location>
</feature>
<dbReference type="InterPro" id="IPR036634">
    <property type="entry name" value="PRD_sf"/>
</dbReference>
<evidence type="ECO:0000256" key="2">
    <source>
        <dbReference type="ARBA" id="ARBA00022737"/>
    </source>
</evidence>
<evidence type="ECO:0000259" key="3">
    <source>
        <dbReference type="PROSITE" id="PS51094"/>
    </source>
</evidence>
<dbReference type="PANTHER" id="PTHR30185:SF12">
    <property type="entry name" value="TRANSCRIPTIONAL REGULATOR MANR"/>
    <property type="match status" value="1"/>
</dbReference>
<gene>
    <name evidence="6" type="ORF">D0469_08425</name>
</gene>
<evidence type="ECO:0000259" key="5">
    <source>
        <dbReference type="PROSITE" id="PS51372"/>
    </source>
</evidence>
<dbReference type="RefSeq" id="WP_117326314.1">
    <property type="nucleotide sequence ID" value="NZ_QVTE01000019.1"/>
</dbReference>
<sequence>MEDGQRNNHGSDINRKTEILSLLIKDDKTLSLLELSERFFVSKHVIKQDLKELESWLELFGLSIESRKKVGLRLIGDEKHKRAALSRIHHLGKDENLRDLYETWFADYELAQVTERIKKIEKELNKEFTKESFHNLIFHLLITVKRIKEKQIISMTKQDLENLKSKKEYHVVEKHLNELERTFVMRFPEEEIGYFLLHILGSKEKNTSIPKHGDLPPKMFSFLTALIKKMSYHTNVEHEKDEQLFQNLAVHMQSAFERIEHGLYYRNPLLNDIKKTYPYLFDTLFHVTKEIEEMVGFGFPEDEIGYLVLHFEASKERLNKIDGKNRRAIVVCSLGIGMSQLLTTKMERKFHSLDIINCVAAEDLDDAITETRPDFIISTIPISGIDLPVVTVSPLLPKEEEEKIKTFISGLEAKQVSKFAALKKYVDEDLILLKNKVEEPGEILESLCKLLEDKGHVNKEYINDVNEREKIAPTTIGGEIAIPHGHPKNVLKKGIAMAVLKEPVLWKREYVSVVFMLALKKTKDEDIKHVFEEIGYLGENKEIVERLKASESKDGIFRNMR</sequence>
<keyword evidence="1" id="KW-0808">Transferase</keyword>
<dbReference type="Proteomes" id="UP000264541">
    <property type="component" value="Unassembled WGS sequence"/>
</dbReference>
<keyword evidence="2" id="KW-0677">Repeat</keyword>
<feature type="domain" description="PTS EIIB type-2" evidence="4">
    <location>
        <begin position="326"/>
        <end position="416"/>
    </location>
</feature>
<keyword evidence="7" id="KW-1185">Reference proteome</keyword>
<dbReference type="SUPFAM" id="SSF46785">
    <property type="entry name" value="Winged helix' DNA-binding domain"/>
    <property type="match status" value="1"/>
</dbReference>
<dbReference type="CDD" id="cd00211">
    <property type="entry name" value="PTS_IIA_fru"/>
    <property type="match status" value="1"/>
</dbReference>
<evidence type="ECO:0000259" key="4">
    <source>
        <dbReference type="PROSITE" id="PS51099"/>
    </source>
</evidence>
<dbReference type="InterPro" id="IPR011608">
    <property type="entry name" value="PRD"/>
</dbReference>
<dbReference type="PROSITE" id="PS51372">
    <property type="entry name" value="PRD_2"/>
    <property type="match status" value="2"/>
</dbReference>
<dbReference type="SUPFAM" id="SSF63520">
    <property type="entry name" value="PTS-regulatory domain, PRD"/>
    <property type="match status" value="2"/>
</dbReference>
<dbReference type="EMBL" id="QVTE01000019">
    <property type="protein sequence ID" value="RFU69959.1"/>
    <property type="molecule type" value="Genomic_DNA"/>
</dbReference>
<organism evidence="6 7">
    <name type="scientific">Peribacillus saganii</name>
    <dbReference type="NCBI Taxonomy" id="2303992"/>
    <lineage>
        <taxon>Bacteria</taxon>
        <taxon>Bacillati</taxon>
        <taxon>Bacillota</taxon>
        <taxon>Bacilli</taxon>
        <taxon>Bacillales</taxon>
        <taxon>Bacillaceae</taxon>
        <taxon>Peribacillus</taxon>
    </lineage>
</organism>
<dbReference type="Gene3D" id="3.40.930.10">
    <property type="entry name" value="Mannitol-specific EII, Chain A"/>
    <property type="match status" value="1"/>
</dbReference>
<dbReference type="PROSITE" id="PS51099">
    <property type="entry name" value="PTS_EIIB_TYPE_2"/>
    <property type="match status" value="1"/>
</dbReference>
<dbReference type="InterPro" id="IPR013196">
    <property type="entry name" value="HTH_11"/>
</dbReference>
<dbReference type="Gene3D" id="1.10.10.10">
    <property type="entry name" value="Winged helix-like DNA-binding domain superfamily/Winged helix DNA-binding domain"/>
    <property type="match status" value="1"/>
</dbReference>
<dbReference type="PANTHER" id="PTHR30185">
    <property type="entry name" value="CRYPTIC BETA-GLUCOSIDE BGL OPERON ANTITERMINATOR"/>
    <property type="match status" value="1"/>
</dbReference>
<comment type="caution">
    <text evidence="6">The sequence shown here is derived from an EMBL/GenBank/DDBJ whole genome shotgun (WGS) entry which is preliminary data.</text>
</comment>
<dbReference type="GO" id="GO:0008982">
    <property type="term" value="F:protein-N(PI)-phosphohistidine-sugar phosphotransferase activity"/>
    <property type="evidence" value="ECO:0007669"/>
    <property type="project" value="InterPro"/>
</dbReference>
<proteinExistence type="predicted"/>
<evidence type="ECO:0000313" key="6">
    <source>
        <dbReference type="EMBL" id="RFU69959.1"/>
    </source>
</evidence>
<dbReference type="Gene3D" id="3.40.50.2300">
    <property type="match status" value="1"/>
</dbReference>
<dbReference type="InterPro" id="IPR036388">
    <property type="entry name" value="WH-like_DNA-bd_sf"/>
</dbReference>
<dbReference type="PROSITE" id="PS51094">
    <property type="entry name" value="PTS_EIIA_TYPE_2"/>
    <property type="match status" value="1"/>
</dbReference>
<reference evidence="6 7" key="1">
    <citation type="submission" date="2018-08" db="EMBL/GenBank/DDBJ databases">
        <title>Bacillus chawlae sp. nov., Bacillus glennii sp. nov., and Bacillus saganii sp. nov. Isolated from the Vehicle Assembly Building at Kennedy Space Center where the Viking Spacecraft were Assembled.</title>
        <authorList>
            <person name="Seuylemezian A."/>
            <person name="Vaishampayan P."/>
        </authorList>
    </citation>
    <scope>NUCLEOTIDE SEQUENCE [LARGE SCALE GENOMIC DNA]</scope>
    <source>
        <strain evidence="6 7">V47-23a</strain>
    </source>
</reference>
<dbReference type="InterPro" id="IPR013011">
    <property type="entry name" value="PTS_EIIB_2"/>
</dbReference>
<feature type="domain" description="PTS EIIA type-2" evidence="3">
    <location>
        <begin position="424"/>
        <end position="561"/>
    </location>
</feature>
<evidence type="ECO:0000256" key="1">
    <source>
        <dbReference type="ARBA" id="ARBA00022679"/>
    </source>
</evidence>
<feature type="domain" description="PRD" evidence="5">
    <location>
        <begin position="214"/>
        <end position="321"/>
    </location>
</feature>
<dbReference type="AlphaFoldDB" id="A0A372LPI0"/>
<dbReference type="InterPro" id="IPR036095">
    <property type="entry name" value="PTS_EIIB-like_sf"/>
</dbReference>
<dbReference type="PROSITE" id="PS00372">
    <property type="entry name" value="PTS_EIIA_TYPE_2_HIS"/>
    <property type="match status" value="1"/>
</dbReference>
<dbReference type="CDD" id="cd05568">
    <property type="entry name" value="PTS_IIB_bgl_like"/>
    <property type="match status" value="1"/>
</dbReference>
<dbReference type="InterPro" id="IPR050661">
    <property type="entry name" value="BglG_antiterminators"/>
</dbReference>